<comment type="caution">
    <text evidence="2">The sequence shown here is derived from an EMBL/GenBank/DDBJ whole genome shotgun (WGS) entry which is preliminary data.</text>
</comment>
<dbReference type="Proteomes" id="UP001266305">
    <property type="component" value="Unassembled WGS sequence"/>
</dbReference>
<evidence type="ECO:0000313" key="3">
    <source>
        <dbReference type="Proteomes" id="UP001266305"/>
    </source>
</evidence>
<protein>
    <submittedName>
        <fullName evidence="2">Uncharacterized protein</fullName>
    </submittedName>
</protein>
<feature type="region of interest" description="Disordered" evidence="1">
    <location>
        <begin position="17"/>
        <end position="63"/>
    </location>
</feature>
<evidence type="ECO:0000256" key="1">
    <source>
        <dbReference type="SAM" id="MobiDB-lite"/>
    </source>
</evidence>
<feature type="compositionally biased region" description="Basic and acidic residues" evidence="1">
    <location>
        <begin position="53"/>
        <end position="63"/>
    </location>
</feature>
<gene>
    <name evidence="2" type="ORF">P7K49_012220</name>
</gene>
<dbReference type="EMBL" id="JASSZA010000005">
    <property type="protein sequence ID" value="KAK2112473.1"/>
    <property type="molecule type" value="Genomic_DNA"/>
</dbReference>
<reference evidence="2 3" key="1">
    <citation type="submission" date="2023-05" db="EMBL/GenBank/DDBJ databases">
        <title>B98-5 Cell Line De Novo Hybrid Assembly: An Optical Mapping Approach.</title>
        <authorList>
            <person name="Kananen K."/>
            <person name="Auerbach J.A."/>
            <person name="Kautto E."/>
            <person name="Blachly J.S."/>
        </authorList>
    </citation>
    <scope>NUCLEOTIDE SEQUENCE [LARGE SCALE GENOMIC DNA]</scope>
    <source>
        <strain evidence="2">B95-8</strain>
        <tissue evidence="2">Cell line</tissue>
    </source>
</reference>
<name>A0ABQ9VSX0_SAGOE</name>
<accession>A0ABQ9VSX0</accession>
<feature type="non-terminal residue" evidence="2">
    <location>
        <position position="63"/>
    </location>
</feature>
<proteinExistence type="predicted"/>
<sequence length="63" mass="6812">MHRGALRGSLNAVAHSLSPEGCLSHSQPGQEPERLTYNSTHAQGRANGPPCRTTEDQQARLHP</sequence>
<evidence type="ECO:0000313" key="2">
    <source>
        <dbReference type="EMBL" id="KAK2112473.1"/>
    </source>
</evidence>
<keyword evidence="3" id="KW-1185">Reference proteome</keyword>
<organism evidence="2 3">
    <name type="scientific">Saguinus oedipus</name>
    <name type="common">Cotton-top tamarin</name>
    <name type="synonym">Oedipomidas oedipus</name>
    <dbReference type="NCBI Taxonomy" id="9490"/>
    <lineage>
        <taxon>Eukaryota</taxon>
        <taxon>Metazoa</taxon>
        <taxon>Chordata</taxon>
        <taxon>Craniata</taxon>
        <taxon>Vertebrata</taxon>
        <taxon>Euteleostomi</taxon>
        <taxon>Mammalia</taxon>
        <taxon>Eutheria</taxon>
        <taxon>Euarchontoglires</taxon>
        <taxon>Primates</taxon>
        <taxon>Haplorrhini</taxon>
        <taxon>Platyrrhini</taxon>
        <taxon>Cebidae</taxon>
        <taxon>Callitrichinae</taxon>
        <taxon>Saguinus</taxon>
    </lineage>
</organism>